<evidence type="ECO:0000313" key="2">
    <source>
        <dbReference type="EMBL" id="CAA9502144.1"/>
    </source>
</evidence>
<evidence type="ECO:0000256" key="1">
    <source>
        <dbReference type="SAM" id="MobiDB-lite"/>
    </source>
</evidence>
<sequence length="114" mass="12674">LDVRAVHPDRDDERRRPGGRPRVGHLQHQPADRRRARPGHPLDARQRHPAGPPGGARASTDSARPRRGGGRRLPDRVLRRGRPAGARNAGAHPPAQAPRRGEHRRDRRAGCDRV</sequence>
<feature type="non-terminal residue" evidence="2">
    <location>
        <position position="1"/>
    </location>
</feature>
<protein>
    <submittedName>
        <fullName evidence="2">Uncharacterized protein</fullName>
    </submittedName>
</protein>
<feature type="compositionally biased region" description="Basic and acidic residues" evidence="1">
    <location>
        <begin position="99"/>
        <end position="114"/>
    </location>
</feature>
<name>A0A6J4SL25_9ACTN</name>
<accession>A0A6J4SL25</accession>
<feature type="compositionally biased region" description="Low complexity" evidence="1">
    <location>
        <begin position="83"/>
        <end position="94"/>
    </location>
</feature>
<proteinExistence type="predicted"/>
<feature type="compositionally biased region" description="Basic and acidic residues" evidence="1">
    <location>
        <begin position="1"/>
        <end position="16"/>
    </location>
</feature>
<dbReference type="AlphaFoldDB" id="A0A6J4SL25"/>
<dbReference type="EMBL" id="CADCVP010000207">
    <property type="protein sequence ID" value="CAA9502144.1"/>
    <property type="molecule type" value="Genomic_DNA"/>
</dbReference>
<reference evidence="2" key="1">
    <citation type="submission" date="2020-02" db="EMBL/GenBank/DDBJ databases">
        <authorList>
            <person name="Meier V. D."/>
        </authorList>
    </citation>
    <scope>NUCLEOTIDE SEQUENCE</scope>
    <source>
        <strain evidence="2">AVDCRST_MAG69</strain>
    </source>
</reference>
<feature type="non-terminal residue" evidence="2">
    <location>
        <position position="114"/>
    </location>
</feature>
<gene>
    <name evidence="2" type="ORF">AVDCRST_MAG69-1951</name>
</gene>
<feature type="region of interest" description="Disordered" evidence="1">
    <location>
        <begin position="1"/>
        <end position="114"/>
    </location>
</feature>
<organism evidence="2">
    <name type="scientific">uncultured Solirubrobacteraceae bacterium</name>
    <dbReference type="NCBI Taxonomy" id="1162706"/>
    <lineage>
        <taxon>Bacteria</taxon>
        <taxon>Bacillati</taxon>
        <taxon>Actinomycetota</taxon>
        <taxon>Thermoleophilia</taxon>
        <taxon>Solirubrobacterales</taxon>
        <taxon>Solirubrobacteraceae</taxon>
        <taxon>environmental samples</taxon>
    </lineage>
</organism>